<accession>A0A286NTI9</accession>
<organism evidence="1 2">
    <name type="scientific">Capnocytophaga cynodegmi</name>
    <dbReference type="NCBI Taxonomy" id="28189"/>
    <lineage>
        <taxon>Bacteria</taxon>
        <taxon>Pseudomonadati</taxon>
        <taxon>Bacteroidota</taxon>
        <taxon>Flavobacteriia</taxon>
        <taxon>Flavobacteriales</taxon>
        <taxon>Flavobacteriaceae</taxon>
        <taxon>Capnocytophaga</taxon>
    </lineage>
</organism>
<evidence type="ECO:0000313" key="2">
    <source>
        <dbReference type="Proteomes" id="UP000242855"/>
    </source>
</evidence>
<name>A0A286NTI9_9FLAO</name>
<dbReference type="SUPFAM" id="SSF51735">
    <property type="entry name" value="NAD(P)-binding Rossmann-fold domains"/>
    <property type="match status" value="1"/>
</dbReference>
<reference evidence="1 2" key="1">
    <citation type="journal article" date="2017" name="Genome Announc.">
        <title>Twelve Complete Reference Genomes of Clinical Isolates in the Capnocytophaga Genus.</title>
        <authorList>
            <person name="Villarma A."/>
            <person name="Gulvik C.A."/>
            <person name="Rowe L.A."/>
            <person name="Sheth M."/>
            <person name="Juieng P."/>
            <person name="Nicholson A.C."/>
            <person name="Loparev V.N."/>
            <person name="McQuiston J.R."/>
        </authorList>
    </citation>
    <scope>NUCLEOTIDE SEQUENCE [LARGE SCALE GENOMIC DNA]</scope>
    <source>
        <strain evidence="1 2">G7591</strain>
    </source>
</reference>
<dbReference type="RefSeq" id="WP_098028120.1">
    <property type="nucleotide sequence ID" value="NZ_CP022378.1"/>
</dbReference>
<sequence>MKIGIIGCGWLGFRLANHLKTNNTIYATTRSTDKNKFLSSYFHSFIIDFDDSKVKKWEILTELNCIIIAIPFGRHLDSNILNKRLKNICIFIENFEKQLFLTSSVGIYPQIKQEINENFPCELLDSKLLSVENFLKNQFPQTNILRLGGLMGDDRIFSKYNVSETSQVVNHIHYQDICLIIEKMISLNLQSKLYNVVAPKHPTKQEIINHQKGTKIAIDRTPSGKIVLSDRLKTELNYQFLYPNPIYFN</sequence>
<dbReference type="AlphaFoldDB" id="A0A286NTI9"/>
<dbReference type="Proteomes" id="UP000242855">
    <property type="component" value="Chromosome"/>
</dbReference>
<proteinExistence type="predicted"/>
<protein>
    <submittedName>
        <fullName evidence="1">Epimerase</fullName>
    </submittedName>
</protein>
<evidence type="ECO:0000313" key="1">
    <source>
        <dbReference type="EMBL" id="ATA67352.1"/>
    </source>
</evidence>
<dbReference type="KEGG" id="ccyn:CGC48_01160"/>
<gene>
    <name evidence="1" type="ORF">CGC48_01160</name>
</gene>
<dbReference type="EMBL" id="CP022378">
    <property type="protein sequence ID" value="ATA67352.1"/>
    <property type="molecule type" value="Genomic_DNA"/>
</dbReference>
<dbReference type="GeneID" id="96780400"/>
<dbReference type="Gene3D" id="3.40.50.720">
    <property type="entry name" value="NAD(P)-binding Rossmann-like Domain"/>
    <property type="match status" value="1"/>
</dbReference>
<dbReference type="InterPro" id="IPR036291">
    <property type="entry name" value="NAD(P)-bd_dom_sf"/>
</dbReference>